<keyword evidence="1" id="KW-0175">Coiled coil</keyword>
<proteinExistence type="predicted"/>
<keyword evidence="3" id="KW-1185">Reference proteome</keyword>
<accession>A0A6G8RZK6</accession>
<reference evidence="2 3" key="1">
    <citation type="submission" date="2020-03" db="EMBL/GenBank/DDBJ databases">
        <authorList>
            <person name="Zhu W."/>
        </authorList>
    </citation>
    <scope>NUCLEOTIDE SEQUENCE [LARGE SCALE GENOMIC DNA]</scope>
    <source>
        <strain evidence="2 3">323-1</strain>
    </source>
</reference>
<sequence>MKQIASPIFKYFLLLLSRNQINGWTSNKIWNNLNLSKDEKHQINKQQLYRLLRKMVRQGHLAKHIHPDNSRLSTFVETESMNAFRKQFENHIVKHDSEKLELKTKELKENQKIYENQIKASEQALIDFPELRTEILGRKNQILQDIEKLKAYTDFLASLI</sequence>
<organism evidence="2 3">
    <name type="scientific">Acinetobacter shaoyimingii</name>
    <dbReference type="NCBI Taxonomy" id="2715164"/>
    <lineage>
        <taxon>Bacteria</taxon>
        <taxon>Pseudomonadati</taxon>
        <taxon>Pseudomonadota</taxon>
        <taxon>Gammaproteobacteria</taxon>
        <taxon>Moraxellales</taxon>
        <taxon>Moraxellaceae</taxon>
        <taxon>Acinetobacter</taxon>
    </lineage>
</organism>
<dbReference type="AlphaFoldDB" id="A0A6G8RZK6"/>
<protein>
    <submittedName>
        <fullName evidence="2">Uncharacterized protein</fullName>
    </submittedName>
</protein>
<evidence type="ECO:0000256" key="1">
    <source>
        <dbReference type="SAM" id="Coils"/>
    </source>
</evidence>
<dbReference type="EMBL" id="CP049801">
    <property type="protein sequence ID" value="QIO07294.1"/>
    <property type="molecule type" value="Genomic_DNA"/>
</dbReference>
<evidence type="ECO:0000313" key="2">
    <source>
        <dbReference type="EMBL" id="QIO07294.1"/>
    </source>
</evidence>
<dbReference type="KEGG" id="asha:G8E00_15785"/>
<dbReference type="InterPro" id="IPR036390">
    <property type="entry name" value="WH_DNA-bd_sf"/>
</dbReference>
<feature type="coiled-coil region" evidence="1">
    <location>
        <begin position="97"/>
        <end position="124"/>
    </location>
</feature>
<gene>
    <name evidence="2" type="ORF">G8E00_15785</name>
</gene>
<evidence type="ECO:0000313" key="3">
    <source>
        <dbReference type="Proteomes" id="UP000502297"/>
    </source>
</evidence>
<dbReference type="SUPFAM" id="SSF46785">
    <property type="entry name" value="Winged helix' DNA-binding domain"/>
    <property type="match status" value="1"/>
</dbReference>
<dbReference type="Proteomes" id="UP000502297">
    <property type="component" value="Chromosome"/>
</dbReference>
<name>A0A6G8RZK6_9GAMM</name>
<dbReference type="RefSeq" id="WP_166226198.1">
    <property type="nucleotide sequence ID" value="NZ_CP049801.1"/>
</dbReference>